<proteinExistence type="predicted"/>
<keyword evidence="3" id="KW-1185">Reference proteome</keyword>
<dbReference type="EMBL" id="CP002432">
    <property type="protein sequence ID" value="ADU67060.1"/>
    <property type="molecule type" value="Genomic_DNA"/>
</dbReference>
<dbReference type="OrthoDB" id="9770340at2"/>
<organism evidence="2 3">
    <name type="scientific">Desulfurispirillum indicum (strain ATCC BAA-1389 / DSM 22839 / S5)</name>
    <dbReference type="NCBI Taxonomy" id="653733"/>
    <lineage>
        <taxon>Bacteria</taxon>
        <taxon>Pseudomonadati</taxon>
        <taxon>Chrysiogenota</taxon>
        <taxon>Chrysiogenia</taxon>
        <taxon>Chrysiogenales</taxon>
        <taxon>Chrysiogenaceae</taxon>
        <taxon>Desulfurispirillum</taxon>
    </lineage>
</organism>
<dbReference type="Proteomes" id="UP000002572">
    <property type="component" value="Chromosome"/>
</dbReference>
<sequence>MIIYGQALSGRNSLSADRLDMSFGELMNMYSNDELVIDPEFQRLFRWDLEQRSRFIESILLGIPIPSIFVAEDTDGRWEIVDGLQRLSTILSYFGMLKHTPEKNGWALVAGDVVESLEGLQVADLPVKYQLNIKRSVCRIEVVKWDSNYDMRYELFNRLNTGGSPLTDQEIRNCIFRGISVEFTNLIKQLSSKNDFAELIQPTQKQKDELYLDELVLRFFSLFQNHEKVNKNLSDHMTEYMKMATRKEVDYEGKMEAFNRVVEIVGPIGRSALSGKNGQLSTSLYDGVFNGVAGNIDFYEKAGEAKLREKIEALKEDEEFKKVSGVASNYKERVKKRIERAIEVFAPNE</sequence>
<dbReference type="PANTHER" id="PTHR39639">
    <property type="entry name" value="CHROMOSOME 16, WHOLE GENOME SHOTGUN SEQUENCE"/>
    <property type="match status" value="1"/>
</dbReference>
<name>E6W4I7_DESIS</name>
<dbReference type="HOGENOM" id="CLU_038557_2_0_0"/>
<dbReference type="AlphaFoldDB" id="E6W4I7"/>
<dbReference type="STRING" id="653733.Selin_2344"/>
<dbReference type="InterPro" id="IPR004919">
    <property type="entry name" value="GmrSD_N"/>
</dbReference>
<protein>
    <recommendedName>
        <fullName evidence="1">GmrSD restriction endonucleases N-terminal domain-containing protein</fullName>
    </recommendedName>
</protein>
<gene>
    <name evidence="2" type="ordered locus">Selin_2344</name>
</gene>
<dbReference type="Pfam" id="PF03235">
    <property type="entry name" value="GmrSD_N"/>
    <property type="match status" value="1"/>
</dbReference>
<dbReference type="RefSeq" id="WP_013506933.1">
    <property type="nucleotide sequence ID" value="NC_014836.1"/>
</dbReference>
<evidence type="ECO:0000259" key="1">
    <source>
        <dbReference type="Pfam" id="PF03235"/>
    </source>
</evidence>
<dbReference type="eggNOG" id="COG1479">
    <property type="taxonomic scope" value="Bacteria"/>
</dbReference>
<dbReference type="InParanoid" id="E6W4I7"/>
<accession>E6W4I7</accession>
<feature type="domain" description="GmrSD restriction endonucleases N-terminal" evidence="1">
    <location>
        <begin position="25"/>
        <end position="176"/>
    </location>
</feature>
<evidence type="ECO:0000313" key="2">
    <source>
        <dbReference type="EMBL" id="ADU67060.1"/>
    </source>
</evidence>
<evidence type="ECO:0000313" key="3">
    <source>
        <dbReference type="Proteomes" id="UP000002572"/>
    </source>
</evidence>
<reference evidence="2 3" key="1">
    <citation type="submission" date="2010-12" db="EMBL/GenBank/DDBJ databases">
        <title>Complete sequence of Desulfurispirillum indicum S5.</title>
        <authorList>
            <consortium name="US DOE Joint Genome Institute"/>
            <person name="Lucas S."/>
            <person name="Copeland A."/>
            <person name="Lapidus A."/>
            <person name="Cheng J.-F."/>
            <person name="Goodwin L."/>
            <person name="Pitluck S."/>
            <person name="Chertkov O."/>
            <person name="Held B."/>
            <person name="Detter J.C."/>
            <person name="Han C."/>
            <person name="Tapia R."/>
            <person name="Land M."/>
            <person name="Hauser L."/>
            <person name="Kyrpides N."/>
            <person name="Ivanova N."/>
            <person name="Mikhailova N."/>
            <person name="Haggblom M."/>
            <person name="Rauschenbach I."/>
            <person name="Bini E."/>
            <person name="Woyke T."/>
        </authorList>
    </citation>
    <scope>NUCLEOTIDE SEQUENCE [LARGE SCALE GENOMIC DNA]</scope>
    <source>
        <strain evidence="3">ATCC BAA-1389 / DSM 22839 / S5</strain>
    </source>
</reference>
<dbReference type="KEGG" id="din:Selin_2344"/>
<dbReference type="PANTHER" id="PTHR39639:SF1">
    <property type="entry name" value="DUF262 DOMAIN-CONTAINING PROTEIN"/>
    <property type="match status" value="1"/>
</dbReference>